<evidence type="ECO:0000256" key="2">
    <source>
        <dbReference type="SAM" id="SignalP"/>
    </source>
</evidence>
<keyword evidence="1" id="KW-0472">Membrane</keyword>
<dbReference type="NCBIfam" id="TIGR03370">
    <property type="entry name" value="VPLPA-CTERM"/>
    <property type="match status" value="1"/>
</dbReference>
<keyword evidence="5" id="KW-1185">Reference proteome</keyword>
<reference evidence="4 5" key="1">
    <citation type="submission" date="2021-07" db="EMBL/GenBank/DDBJ databases">
        <title>Karlodiniumbacter phycospheric gen. nov., sp. nov., a phycosphere bacterium isolated from karlodinium veneficum.</title>
        <authorList>
            <person name="Peng Y."/>
            <person name="Jiang L."/>
            <person name="Lee J."/>
        </authorList>
    </citation>
    <scope>NUCLEOTIDE SEQUENCE</scope>
    <source>
        <strain evidence="4 5">N5</strain>
    </source>
</reference>
<organism evidence="4">
    <name type="scientific">Gymnodinialimonas phycosphaerae</name>
    <dbReference type="NCBI Taxonomy" id="2841589"/>
    <lineage>
        <taxon>Bacteria</taxon>
        <taxon>Pseudomonadati</taxon>
        <taxon>Pseudomonadota</taxon>
        <taxon>Alphaproteobacteria</taxon>
        <taxon>Rhodobacterales</taxon>
        <taxon>Paracoccaceae</taxon>
        <taxon>Gymnodinialimonas</taxon>
    </lineage>
</organism>
<gene>
    <name evidence="3" type="ORF">KUL25_07145</name>
    <name evidence="4" type="ORF">KUL25_07150</name>
</gene>
<evidence type="ECO:0000256" key="1">
    <source>
        <dbReference type="SAM" id="Phobius"/>
    </source>
</evidence>
<name>A0A975TXL5_9RHOB</name>
<evidence type="ECO:0000313" key="5">
    <source>
        <dbReference type="Proteomes" id="UP000693972"/>
    </source>
</evidence>
<keyword evidence="2" id="KW-0732">Signal</keyword>
<feature type="signal peptide" evidence="2">
    <location>
        <begin position="1"/>
        <end position="23"/>
    </location>
</feature>
<keyword evidence="1" id="KW-1133">Transmembrane helix</keyword>
<dbReference type="InterPro" id="IPR022472">
    <property type="entry name" value="VPLPA-CTERM"/>
</dbReference>
<evidence type="ECO:0000313" key="3">
    <source>
        <dbReference type="EMBL" id="MBY4892537.1"/>
    </source>
</evidence>
<keyword evidence="1" id="KW-0812">Transmembrane</keyword>
<dbReference type="AlphaFoldDB" id="A0A975TXL5"/>
<accession>A0A975TXL5</accession>
<evidence type="ECO:0000313" key="4">
    <source>
        <dbReference type="EMBL" id="QXL89280.1"/>
    </source>
</evidence>
<dbReference type="RefSeq" id="WP_257892322.1">
    <property type="nucleotide sequence ID" value="NZ_JAIMBW010000001.1"/>
</dbReference>
<proteinExistence type="predicted"/>
<feature type="chain" id="PRO_5037524626" evidence="2">
    <location>
        <begin position="24"/>
        <end position="228"/>
    </location>
</feature>
<dbReference type="Proteomes" id="UP000693972">
    <property type="component" value="Unassembled WGS sequence"/>
</dbReference>
<sequence>MRNVKLFAAAAVAAATIGTAASATSVTLEYGTPLFAATPAEVVTITAPSAATGSYYAGGFNLSADGGTTTFVSWCIDIFDNLTNGDSYSVEATAPQVSSTEQNWLSELFDDVANPVANAIQSAAFQLAIWEIVFEGATAEGDLDVTNGAFAATANASVLTTANAFLADLSGKGGLTNFTFLLSENGGQDQLTTRGNPSLPPVPLPAGGLLLLGGLGALAIARRKRKSA</sequence>
<feature type="transmembrane region" description="Helical" evidence="1">
    <location>
        <begin position="202"/>
        <end position="221"/>
    </location>
</feature>
<protein>
    <submittedName>
        <fullName evidence="4">VPLPA-CTERM sorting domain-containing protein</fullName>
    </submittedName>
</protein>
<dbReference type="EMBL" id="CP078073">
    <property type="protein sequence ID" value="QXL89280.1"/>
    <property type="molecule type" value="Genomic_DNA"/>
</dbReference>
<dbReference type="EMBL" id="JAIMBW010000001">
    <property type="protein sequence ID" value="MBY4892537.1"/>
    <property type="molecule type" value="Genomic_DNA"/>
</dbReference>